<reference evidence="5 6" key="1">
    <citation type="journal article" date="2015" name="Genome Biol. Evol.">
        <title>Comparative Genomics of a Bacterivorous Green Alga Reveals Evolutionary Causalities and Consequences of Phago-Mixotrophic Mode of Nutrition.</title>
        <authorList>
            <person name="Burns J.A."/>
            <person name="Paasch A."/>
            <person name="Narechania A."/>
            <person name="Kim E."/>
        </authorList>
    </citation>
    <scope>NUCLEOTIDE SEQUENCE [LARGE SCALE GENOMIC DNA]</scope>
    <source>
        <strain evidence="5 6">PLY_AMNH</strain>
    </source>
</reference>
<evidence type="ECO:0000256" key="2">
    <source>
        <dbReference type="ARBA" id="ARBA00023122"/>
    </source>
</evidence>
<dbReference type="InterPro" id="IPR000644">
    <property type="entry name" value="CBS_dom"/>
</dbReference>
<dbReference type="InterPro" id="IPR050511">
    <property type="entry name" value="AMPK_gamma/SDS23_families"/>
</dbReference>
<keyword evidence="2 3" id="KW-0129">CBS domain</keyword>
<sequence length="210" mass="22970">MPVPLLESSVGELPKRKEKVICIEASTPVLEAFQEIMDNFILSAPVRDEKSGEWVGFLDLRDLVSYAICDYDDKHAKKPARTMPNLKVCLQNVETSMYALNAAAGKAVSAAYSNITYLARRHKFCPVTEEKSLVDVVNLLGAGIQRVPVVNEDGEIVNIVSQSSIITFLNKHLDTLGDVVDRSVADLGIGSRPCKAVTVRIADVQLIRAS</sequence>
<name>A0AAE0FYA1_9CHLO</name>
<dbReference type="PROSITE" id="PS51371">
    <property type="entry name" value="CBS"/>
    <property type="match status" value="2"/>
</dbReference>
<evidence type="ECO:0000313" key="5">
    <source>
        <dbReference type="EMBL" id="KAK3268222.1"/>
    </source>
</evidence>
<evidence type="ECO:0000256" key="1">
    <source>
        <dbReference type="ARBA" id="ARBA00022737"/>
    </source>
</evidence>
<comment type="caution">
    <text evidence="5">The sequence shown here is derived from an EMBL/GenBank/DDBJ whole genome shotgun (WGS) entry which is preliminary data.</text>
</comment>
<dbReference type="PANTHER" id="PTHR13780">
    <property type="entry name" value="AMP-ACTIVATED PROTEIN KINASE, GAMMA REGULATORY SUBUNIT"/>
    <property type="match status" value="1"/>
</dbReference>
<accession>A0AAE0FYA1</accession>
<feature type="domain" description="CBS" evidence="4">
    <location>
        <begin position="119"/>
        <end position="175"/>
    </location>
</feature>
<organism evidence="5 6">
    <name type="scientific">Cymbomonas tetramitiformis</name>
    <dbReference type="NCBI Taxonomy" id="36881"/>
    <lineage>
        <taxon>Eukaryota</taxon>
        <taxon>Viridiplantae</taxon>
        <taxon>Chlorophyta</taxon>
        <taxon>Pyramimonadophyceae</taxon>
        <taxon>Pyramimonadales</taxon>
        <taxon>Pyramimonadaceae</taxon>
        <taxon>Cymbomonas</taxon>
    </lineage>
</organism>
<protein>
    <recommendedName>
        <fullName evidence="4">CBS domain-containing protein</fullName>
    </recommendedName>
</protein>
<dbReference type="Pfam" id="PF00571">
    <property type="entry name" value="CBS"/>
    <property type="match status" value="2"/>
</dbReference>
<keyword evidence="6" id="KW-1185">Reference proteome</keyword>
<dbReference type="PANTHER" id="PTHR13780:SF36">
    <property type="entry name" value="CBS DOMAIN-CONTAINING PROTEIN"/>
    <property type="match status" value="1"/>
</dbReference>
<dbReference type="InterPro" id="IPR046342">
    <property type="entry name" value="CBS_dom_sf"/>
</dbReference>
<proteinExistence type="predicted"/>
<gene>
    <name evidence="5" type="ORF">CYMTET_23271</name>
</gene>
<evidence type="ECO:0000256" key="3">
    <source>
        <dbReference type="PROSITE-ProRule" id="PRU00703"/>
    </source>
</evidence>
<evidence type="ECO:0000259" key="4">
    <source>
        <dbReference type="PROSITE" id="PS51371"/>
    </source>
</evidence>
<dbReference type="Gene3D" id="3.10.580.10">
    <property type="entry name" value="CBS-domain"/>
    <property type="match status" value="1"/>
</dbReference>
<feature type="domain" description="CBS" evidence="4">
    <location>
        <begin position="14"/>
        <end position="74"/>
    </location>
</feature>
<dbReference type="AlphaFoldDB" id="A0AAE0FYA1"/>
<evidence type="ECO:0000313" key="6">
    <source>
        <dbReference type="Proteomes" id="UP001190700"/>
    </source>
</evidence>
<dbReference type="Proteomes" id="UP001190700">
    <property type="component" value="Unassembled WGS sequence"/>
</dbReference>
<keyword evidence="1" id="KW-0677">Repeat</keyword>
<dbReference type="SUPFAM" id="SSF54631">
    <property type="entry name" value="CBS-domain pair"/>
    <property type="match status" value="1"/>
</dbReference>
<dbReference type="EMBL" id="LGRX02011957">
    <property type="protein sequence ID" value="KAK3268222.1"/>
    <property type="molecule type" value="Genomic_DNA"/>
</dbReference>
<dbReference type="SMART" id="SM00116">
    <property type="entry name" value="CBS"/>
    <property type="match status" value="2"/>
</dbReference>